<feature type="domain" description="Ig-like" evidence="7">
    <location>
        <begin position="297"/>
        <end position="383"/>
    </location>
</feature>
<dbReference type="CDD" id="cd00096">
    <property type="entry name" value="Ig"/>
    <property type="match status" value="1"/>
</dbReference>
<dbReference type="GO" id="GO:0030424">
    <property type="term" value="C:axon"/>
    <property type="evidence" value="ECO:0007669"/>
    <property type="project" value="TreeGrafter"/>
</dbReference>
<keyword evidence="3" id="KW-0677">Repeat</keyword>
<dbReference type="InterPro" id="IPR003591">
    <property type="entry name" value="Leu-rich_rpt_typical-subtyp"/>
</dbReference>
<dbReference type="GO" id="GO:0098632">
    <property type="term" value="F:cell-cell adhesion mediator activity"/>
    <property type="evidence" value="ECO:0007669"/>
    <property type="project" value="TreeGrafter"/>
</dbReference>
<keyword evidence="5" id="KW-0325">Glycoprotein</keyword>
<accession>T1HMQ9</accession>
<dbReference type="SMART" id="SM00408">
    <property type="entry name" value="IGc2"/>
    <property type="match status" value="3"/>
</dbReference>
<keyword evidence="9" id="KW-1185">Reference proteome</keyword>
<dbReference type="EMBL" id="ACPB03010557">
    <property type="status" value="NOT_ANNOTATED_CDS"/>
    <property type="molecule type" value="Genomic_DNA"/>
</dbReference>
<dbReference type="InParanoid" id="T1HMQ9"/>
<evidence type="ECO:0000313" key="8">
    <source>
        <dbReference type="EnsemblMetazoa" id="RPRC005333-PA"/>
    </source>
</evidence>
<dbReference type="InterPro" id="IPR003599">
    <property type="entry name" value="Ig_sub"/>
</dbReference>
<evidence type="ECO:0000256" key="2">
    <source>
        <dbReference type="ARBA" id="ARBA00022729"/>
    </source>
</evidence>
<dbReference type="eggNOG" id="KOG2408">
    <property type="taxonomic scope" value="Eukaryota"/>
</dbReference>
<dbReference type="InterPro" id="IPR000483">
    <property type="entry name" value="Cys-rich_flank_reg_C"/>
</dbReference>
<dbReference type="GO" id="GO:0070593">
    <property type="term" value="P:dendrite self-avoidance"/>
    <property type="evidence" value="ECO:0007669"/>
    <property type="project" value="TreeGrafter"/>
</dbReference>
<dbReference type="SMART" id="SM00409">
    <property type="entry name" value="IG"/>
    <property type="match status" value="3"/>
</dbReference>
<sequence length="492" mass="55352">MSNWNSKSSRNVSVFCKDLRFNKIRTVGTGVFSKLKNLHTLLLNDNLISSVKDGTFKGLNQLKHLFLHENKIQHLIPETFRNLKSLTRLRLDGNALVCDCGIMWFKKLMSEEMKDTYLAATCQYPENMQGKSISEMSSNDVSCNEPRIIEGPHDVEVDFGSSAIFTCKVDGDPQPNISWMLNSNEIDSSNPKYTVQDDGTLVVSSTSEADLGIYECMAKSPFGITRSKPAKIVPVVRKGKPEFRRKPRDQVAREGDTVQLECETSLNELQPLPTITWTKDDLKLHSNKTRISPEAPPRIIIPPERHYAKSGDRVEMRCEAYGNPTPIITWFKNGSSIQPTNKIELQSQNSVLVINPVDVSDIGLYTCLAQSIHGTAESNGEIRVRPDGPRPPAFTNRPYPVIAPVGSSVEFPCQAQGDPHPTLEWTKDGEALVYDSRHNNVDVGLYDCRQIEEQVKELDGIATSLFKTNFRYRQTYVHPMSISFDLWQTAEI</sequence>
<dbReference type="AlphaFoldDB" id="T1HMQ9"/>
<dbReference type="Pfam" id="PF07679">
    <property type="entry name" value="I-set"/>
    <property type="match status" value="2"/>
</dbReference>
<evidence type="ECO:0000256" key="1">
    <source>
        <dbReference type="ARBA" id="ARBA00022614"/>
    </source>
</evidence>
<dbReference type="InterPro" id="IPR013783">
    <property type="entry name" value="Ig-like_fold"/>
</dbReference>
<dbReference type="FunFam" id="2.60.40.10:FF:001223">
    <property type="entry name" value="Sidekick cell adhesion molecule 1"/>
    <property type="match status" value="1"/>
</dbReference>
<dbReference type="GO" id="GO:0007156">
    <property type="term" value="P:homophilic cell adhesion via plasma membrane adhesion molecules"/>
    <property type="evidence" value="ECO:0007669"/>
    <property type="project" value="TreeGrafter"/>
</dbReference>
<organism evidence="8 9">
    <name type="scientific">Rhodnius prolixus</name>
    <name type="common">Triatomid bug</name>
    <dbReference type="NCBI Taxonomy" id="13249"/>
    <lineage>
        <taxon>Eukaryota</taxon>
        <taxon>Metazoa</taxon>
        <taxon>Ecdysozoa</taxon>
        <taxon>Arthropoda</taxon>
        <taxon>Hexapoda</taxon>
        <taxon>Insecta</taxon>
        <taxon>Pterygota</taxon>
        <taxon>Neoptera</taxon>
        <taxon>Paraneoptera</taxon>
        <taxon>Hemiptera</taxon>
        <taxon>Heteroptera</taxon>
        <taxon>Panheteroptera</taxon>
        <taxon>Cimicomorpha</taxon>
        <taxon>Reduviidae</taxon>
        <taxon>Triatominae</taxon>
        <taxon>Rhodnius</taxon>
    </lineage>
</organism>
<dbReference type="GO" id="GO:0007411">
    <property type="term" value="P:axon guidance"/>
    <property type="evidence" value="ECO:0007669"/>
    <property type="project" value="TreeGrafter"/>
</dbReference>
<keyword evidence="6" id="KW-0393">Immunoglobulin domain</keyword>
<evidence type="ECO:0000256" key="6">
    <source>
        <dbReference type="ARBA" id="ARBA00023319"/>
    </source>
</evidence>
<dbReference type="Gene3D" id="3.80.10.10">
    <property type="entry name" value="Ribonuclease Inhibitor"/>
    <property type="match status" value="1"/>
</dbReference>
<reference evidence="8" key="1">
    <citation type="submission" date="2015-05" db="UniProtKB">
        <authorList>
            <consortium name="EnsemblMetazoa"/>
        </authorList>
    </citation>
    <scope>IDENTIFICATION</scope>
</reference>
<dbReference type="Pfam" id="PF13927">
    <property type="entry name" value="Ig_3"/>
    <property type="match status" value="2"/>
</dbReference>
<dbReference type="FunFam" id="2.60.40.10:FF:000032">
    <property type="entry name" value="palladin isoform X1"/>
    <property type="match status" value="1"/>
</dbReference>
<dbReference type="GO" id="GO:0005886">
    <property type="term" value="C:plasma membrane"/>
    <property type="evidence" value="ECO:0007669"/>
    <property type="project" value="TreeGrafter"/>
</dbReference>
<proteinExistence type="predicted"/>
<keyword evidence="4" id="KW-1015">Disulfide bond</keyword>
<evidence type="ECO:0000256" key="4">
    <source>
        <dbReference type="ARBA" id="ARBA00023157"/>
    </source>
</evidence>
<evidence type="ECO:0000256" key="5">
    <source>
        <dbReference type="ARBA" id="ARBA00023180"/>
    </source>
</evidence>
<dbReference type="Gene3D" id="2.60.40.10">
    <property type="entry name" value="Immunoglobulins"/>
    <property type="match status" value="4"/>
</dbReference>
<name>T1HMQ9_RHOPR</name>
<keyword evidence="2" id="KW-0732">Signal</keyword>
<dbReference type="InterPro" id="IPR013098">
    <property type="entry name" value="Ig_I-set"/>
</dbReference>
<dbReference type="HOGENOM" id="CLU_043341_0_0_1"/>
<dbReference type="PROSITE" id="PS50835">
    <property type="entry name" value="IG_LIKE"/>
    <property type="match status" value="4"/>
</dbReference>
<evidence type="ECO:0000259" key="7">
    <source>
        <dbReference type="PROSITE" id="PS50835"/>
    </source>
</evidence>
<dbReference type="SMART" id="SM00082">
    <property type="entry name" value="LRRCT"/>
    <property type="match status" value="1"/>
</dbReference>
<dbReference type="InterPro" id="IPR036179">
    <property type="entry name" value="Ig-like_dom_sf"/>
</dbReference>
<dbReference type="EnsemblMetazoa" id="RPRC005333-RA">
    <property type="protein sequence ID" value="RPRC005333-PA"/>
    <property type="gene ID" value="RPRC005333"/>
</dbReference>
<keyword evidence="1" id="KW-0433">Leucine-rich repeat</keyword>
<dbReference type="Pfam" id="PF13855">
    <property type="entry name" value="LRR_8"/>
    <property type="match status" value="1"/>
</dbReference>
<dbReference type="VEuPathDB" id="VectorBase:RPRC005333"/>
<dbReference type="OMA" id="NIHESTF"/>
<dbReference type="SUPFAM" id="SSF52058">
    <property type="entry name" value="L domain-like"/>
    <property type="match status" value="1"/>
</dbReference>
<evidence type="ECO:0000256" key="3">
    <source>
        <dbReference type="ARBA" id="ARBA00022737"/>
    </source>
</evidence>
<dbReference type="InterPro" id="IPR001611">
    <property type="entry name" value="Leu-rich_rpt"/>
</dbReference>
<dbReference type="InterPro" id="IPR003598">
    <property type="entry name" value="Ig_sub2"/>
</dbReference>
<dbReference type="InterPro" id="IPR032675">
    <property type="entry name" value="LRR_dom_sf"/>
</dbReference>
<dbReference type="InterPro" id="IPR007110">
    <property type="entry name" value="Ig-like_dom"/>
</dbReference>
<dbReference type="EMBL" id="ACPB03010556">
    <property type="status" value="NOT_ANNOTATED_CDS"/>
    <property type="molecule type" value="Genomic_DNA"/>
</dbReference>
<evidence type="ECO:0000313" key="9">
    <source>
        <dbReference type="Proteomes" id="UP000015103"/>
    </source>
</evidence>
<protein>
    <submittedName>
        <fullName evidence="8">Ig-like domain-containing protein</fullName>
    </submittedName>
</protein>
<dbReference type="PANTHER" id="PTHR10075">
    <property type="entry name" value="BASIGIN RELATED"/>
    <property type="match status" value="1"/>
</dbReference>
<dbReference type="STRING" id="13249.T1HMQ9"/>
<dbReference type="Proteomes" id="UP000015103">
    <property type="component" value="Unassembled WGS sequence"/>
</dbReference>
<dbReference type="SMART" id="SM00369">
    <property type="entry name" value="LRR_TYP"/>
    <property type="match status" value="2"/>
</dbReference>
<feature type="domain" description="Ig-like" evidence="7">
    <location>
        <begin position="241"/>
        <end position="280"/>
    </location>
</feature>
<dbReference type="SUPFAM" id="SSF48726">
    <property type="entry name" value="Immunoglobulin"/>
    <property type="match status" value="4"/>
</dbReference>
<feature type="domain" description="Ig-like" evidence="7">
    <location>
        <begin position="392"/>
        <end position="449"/>
    </location>
</feature>
<feature type="domain" description="Ig-like" evidence="7">
    <location>
        <begin position="146"/>
        <end position="233"/>
    </location>
</feature>
<dbReference type="PANTHER" id="PTHR10075:SF100">
    <property type="entry name" value="FASCICLIN-2"/>
    <property type="match status" value="1"/>
</dbReference>